<dbReference type="InterPro" id="IPR000816">
    <property type="entry name" value="Peptidase_C15"/>
</dbReference>
<evidence type="ECO:0000256" key="4">
    <source>
        <dbReference type="ARBA" id="ARBA00022670"/>
    </source>
</evidence>
<evidence type="ECO:0000313" key="10">
    <source>
        <dbReference type="Proteomes" id="UP001594351"/>
    </source>
</evidence>
<dbReference type="Proteomes" id="UP001594351">
    <property type="component" value="Unassembled WGS sequence"/>
</dbReference>
<proteinExistence type="inferred from homology"/>
<evidence type="ECO:0000256" key="7">
    <source>
        <dbReference type="ARBA" id="ARBA00030836"/>
    </source>
</evidence>
<evidence type="ECO:0000313" key="9">
    <source>
        <dbReference type="EMBL" id="MFC1851024.1"/>
    </source>
</evidence>
<reference evidence="9 10" key="1">
    <citation type="submission" date="2024-09" db="EMBL/GenBank/DDBJ databases">
        <title>Laminarin stimulates single cell rates of sulfate reduction while oxygen inhibits transcriptomic activity in coastal marine sediment.</title>
        <authorList>
            <person name="Lindsay M."/>
            <person name="Orcutt B."/>
            <person name="Emerson D."/>
            <person name="Stepanauskas R."/>
            <person name="D'Angelo T."/>
        </authorList>
    </citation>
    <scope>NUCLEOTIDE SEQUENCE [LARGE SCALE GENOMIC DNA]</scope>
    <source>
        <strain evidence="9">SAG AM-311-K15</strain>
    </source>
</reference>
<evidence type="ECO:0000256" key="5">
    <source>
        <dbReference type="ARBA" id="ARBA00022801"/>
    </source>
</evidence>
<keyword evidence="5" id="KW-0378">Hydrolase</keyword>
<accession>A0ABV6YXW4</accession>
<evidence type="ECO:0000256" key="2">
    <source>
        <dbReference type="ARBA" id="ARBA00019191"/>
    </source>
</evidence>
<evidence type="ECO:0000256" key="6">
    <source>
        <dbReference type="ARBA" id="ARBA00022807"/>
    </source>
</evidence>
<comment type="caution">
    <text evidence="9">The sequence shown here is derived from an EMBL/GenBank/DDBJ whole genome shotgun (WGS) entry which is preliminary data.</text>
</comment>
<dbReference type="PRINTS" id="PR00706">
    <property type="entry name" value="PYROGLUPTASE"/>
</dbReference>
<keyword evidence="6" id="KW-0788">Thiol protease</keyword>
<comment type="similarity">
    <text evidence="1">Belongs to the peptidase C15 family.</text>
</comment>
<organism evidence="9 10">
    <name type="scientific">candidate division CSSED10-310 bacterium</name>
    <dbReference type="NCBI Taxonomy" id="2855610"/>
    <lineage>
        <taxon>Bacteria</taxon>
        <taxon>Bacteria division CSSED10-310</taxon>
    </lineage>
</organism>
<protein>
    <recommendedName>
        <fullName evidence="2">Pyrrolidone-carboxylate peptidase</fullName>
    </recommendedName>
    <alternativeName>
        <fullName evidence="7">5-oxoprolyl-peptidase</fullName>
    </alternativeName>
    <alternativeName>
        <fullName evidence="8">Pyroglutamyl-peptidase I</fullName>
    </alternativeName>
</protein>
<evidence type="ECO:0000256" key="3">
    <source>
        <dbReference type="ARBA" id="ARBA00022490"/>
    </source>
</evidence>
<dbReference type="Gene3D" id="3.40.630.20">
    <property type="entry name" value="Peptidase C15, pyroglutamyl peptidase I-like"/>
    <property type="match status" value="1"/>
</dbReference>
<keyword evidence="4" id="KW-0645">Protease</keyword>
<dbReference type="Pfam" id="PF01470">
    <property type="entry name" value="Peptidase_C15"/>
    <property type="match status" value="1"/>
</dbReference>
<gene>
    <name evidence="9" type="ORF">ACFL27_12590</name>
</gene>
<sequence length="205" mass="23230">MSVTTLLITGFTPFGPYRYNSSQEILSPLANREFKNFRVKTVEIPTSFEKSYLTLIQAFETYKPAMVISFGMAAQSNVFHLEARGRNTLALQINDEDVSRKYKIDPIEPTGPNFRYTTLKIPFFKGEKVPLRLSFDAGTYVCNYLIYTFLGYLEQTKGDNFPYGFIHIPALPRDAASLAPPVRGMAFPTLITEIEVVINQILSMD</sequence>
<dbReference type="PANTHER" id="PTHR23402:SF1">
    <property type="entry name" value="PYROGLUTAMYL-PEPTIDASE I"/>
    <property type="match status" value="1"/>
</dbReference>
<dbReference type="InterPro" id="IPR036440">
    <property type="entry name" value="Peptidase_C15-like_sf"/>
</dbReference>
<dbReference type="PANTHER" id="PTHR23402">
    <property type="entry name" value="PROTEASE FAMILY C15 PYROGLUTAMYL-PEPTIDASE I-RELATED"/>
    <property type="match status" value="1"/>
</dbReference>
<evidence type="ECO:0000256" key="1">
    <source>
        <dbReference type="ARBA" id="ARBA00006641"/>
    </source>
</evidence>
<dbReference type="SUPFAM" id="SSF53182">
    <property type="entry name" value="Pyrrolidone carboxyl peptidase (pyroglutamate aminopeptidase)"/>
    <property type="match status" value="1"/>
</dbReference>
<keyword evidence="3" id="KW-0963">Cytoplasm</keyword>
<dbReference type="EMBL" id="JBHPBY010000144">
    <property type="protein sequence ID" value="MFC1851024.1"/>
    <property type="molecule type" value="Genomic_DNA"/>
</dbReference>
<keyword evidence="10" id="KW-1185">Reference proteome</keyword>
<dbReference type="InterPro" id="IPR016125">
    <property type="entry name" value="Peptidase_C15-like"/>
</dbReference>
<evidence type="ECO:0000256" key="8">
    <source>
        <dbReference type="ARBA" id="ARBA00031559"/>
    </source>
</evidence>
<name>A0ABV6YXW4_UNCC1</name>
<dbReference type="PIRSF" id="PIRSF015592">
    <property type="entry name" value="Prld-crbxl_pptds"/>
    <property type="match status" value="1"/>
</dbReference>